<proteinExistence type="predicted"/>
<keyword evidence="2" id="KW-1185">Reference proteome</keyword>
<accession>A0A2A6CAP7</accession>
<dbReference type="GO" id="GO:0043565">
    <property type="term" value="F:sequence-specific DNA binding"/>
    <property type="evidence" value="ECO:0007669"/>
    <property type="project" value="InterPro"/>
</dbReference>
<evidence type="ECO:0000313" key="2">
    <source>
        <dbReference type="Proteomes" id="UP000005239"/>
    </source>
</evidence>
<dbReference type="InterPro" id="IPR013088">
    <property type="entry name" value="Znf_NHR/GATA"/>
</dbReference>
<dbReference type="GO" id="GO:0003700">
    <property type="term" value="F:DNA-binding transcription factor activity"/>
    <property type="evidence" value="ECO:0000318"/>
    <property type="project" value="GO_Central"/>
</dbReference>
<dbReference type="EnsemblMetazoa" id="PPA38574.1">
    <property type="protein sequence ID" value="PPA38574.1"/>
    <property type="gene ID" value="WBGene00276943"/>
</dbReference>
<dbReference type="SMART" id="SM00430">
    <property type="entry name" value="HOLI"/>
    <property type="match status" value="1"/>
</dbReference>
<dbReference type="GO" id="GO:0008270">
    <property type="term" value="F:zinc ion binding"/>
    <property type="evidence" value="ECO:0007669"/>
    <property type="project" value="InterPro"/>
</dbReference>
<gene>
    <name evidence="1" type="primary">WBGene00276943</name>
</gene>
<name>A0A2A6CAP7_PRIPA</name>
<dbReference type="PROSITE" id="PS51843">
    <property type="entry name" value="NR_LBD"/>
    <property type="match status" value="1"/>
</dbReference>
<dbReference type="InterPro" id="IPR000536">
    <property type="entry name" value="Nucl_hrmn_rcpt_lig-bd"/>
</dbReference>
<dbReference type="Proteomes" id="UP000005239">
    <property type="component" value="Unassembled WGS sequence"/>
</dbReference>
<dbReference type="PANTHER" id="PTHR46011">
    <property type="entry name" value="NUCLEAR HORMONE RECEPTOR FAMILY MEMBER NHR-86-RELATED"/>
    <property type="match status" value="1"/>
</dbReference>
<protein>
    <submittedName>
        <fullName evidence="1">Nuclear receptor</fullName>
    </submittedName>
</protein>
<accession>A0A8R1YW06</accession>
<dbReference type="InterPro" id="IPR035500">
    <property type="entry name" value="NHR-like_dom_sf"/>
</dbReference>
<reference evidence="1" key="2">
    <citation type="submission" date="2022-06" db="UniProtKB">
        <authorList>
            <consortium name="EnsemblMetazoa"/>
        </authorList>
    </citation>
    <scope>IDENTIFICATION</scope>
    <source>
        <strain evidence="1">PS312</strain>
    </source>
</reference>
<dbReference type="Gene3D" id="1.10.565.10">
    <property type="entry name" value="Retinoid X Receptor"/>
    <property type="match status" value="1"/>
</dbReference>
<evidence type="ECO:0000313" key="1">
    <source>
        <dbReference type="EnsemblMetazoa" id="PPA38574.1"/>
    </source>
</evidence>
<dbReference type="OrthoDB" id="5830034at2759"/>
<dbReference type="PROSITE" id="PS51030">
    <property type="entry name" value="NUCLEAR_REC_DBD_2"/>
    <property type="match status" value="1"/>
</dbReference>
<dbReference type="SUPFAM" id="SSF57716">
    <property type="entry name" value="Glucocorticoid receptor-like (DNA-binding domain)"/>
    <property type="match status" value="1"/>
</dbReference>
<dbReference type="InterPro" id="IPR001628">
    <property type="entry name" value="Znf_hrmn_rcpt"/>
</dbReference>
<dbReference type="Gene3D" id="3.30.50.10">
    <property type="entry name" value="Erythroid Transcription Factor GATA-1, subunit A"/>
    <property type="match status" value="1"/>
</dbReference>
<dbReference type="SUPFAM" id="SSF48508">
    <property type="entry name" value="Nuclear receptor ligand-binding domain"/>
    <property type="match status" value="1"/>
</dbReference>
<dbReference type="Pfam" id="PF00105">
    <property type="entry name" value="zf-C4"/>
    <property type="match status" value="1"/>
</dbReference>
<organism evidence="1 2">
    <name type="scientific">Pristionchus pacificus</name>
    <name type="common">Parasitic nematode worm</name>
    <dbReference type="NCBI Taxonomy" id="54126"/>
    <lineage>
        <taxon>Eukaryota</taxon>
        <taxon>Metazoa</taxon>
        <taxon>Ecdysozoa</taxon>
        <taxon>Nematoda</taxon>
        <taxon>Chromadorea</taxon>
        <taxon>Rhabditida</taxon>
        <taxon>Rhabditina</taxon>
        <taxon>Diplogasteromorpha</taxon>
        <taxon>Diplogasteroidea</taxon>
        <taxon>Neodiplogasteridae</taxon>
        <taxon>Pristionchus</taxon>
    </lineage>
</organism>
<dbReference type="AlphaFoldDB" id="A0A2A6CAP7"/>
<dbReference type="PANTHER" id="PTHR46011:SF6">
    <property type="entry name" value="HIGH ZINC ACTIVATED NUCLEAR RECEPTOR PROTEIN"/>
    <property type="match status" value="1"/>
</dbReference>
<sequence length="388" mass="44255">MADQLCLVCSVHTKHAHLGVLICRACKIFYLRAESRQKPLICRAGTNKCEIVVKCKKCRFEQINRLVKGIGGVRKKEEKSNECYSEPSTSRNETVYDEEREDIPKIARFVCGHSLDARLSLLERVRSSYNTMNLSRRAAELSSLQPTLHPILTFHDAYPLKPATIASLNCTMRILITTLFDFATSAFPEFSSLSLHNKWFLIKNFHQSFWSLESAYRVYTLFPNIPHFHFMSLTTYCSYQSALSFCDIGDKAPHIVEATGRHLRSYLKGDVQKCRNAITNAKVTEKEFLALLILCFWNVDNTSADDSLIPLGVSHRSKILEELQEMYKSEGNSEECATRIGEIMSIVIVMQTCATAMPMKLEMFRLLDIFDDDTTIYQLTKTGMQPPL</sequence>
<reference evidence="2" key="1">
    <citation type="journal article" date="2008" name="Nat. Genet.">
        <title>The Pristionchus pacificus genome provides a unique perspective on nematode lifestyle and parasitism.</title>
        <authorList>
            <person name="Dieterich C."/>
            <person name="Clifton S.W."/>
            <person name="Schuster L.N."/>
            <person name="Chinwalla A."/>
            <person name="Delehaunty K."/>
            <person name="Dinkelacker I."/>
            <person name="Fulton L."/>
            <person name="Fulton R."/>
            <person name="Godfrey J."/>
            <person name="Minx P."/>
            <person name="Mitreva M."/>
            <person name="Roeseler W."/>
            <person name="Tian H."/>
            <person name="Witte H."/>
            <person name="Yang S.P."/>
            <person name="Wilson R.K."/>
            <person name="Sommer R.J."/>
        </authorList>
    </citation>
    <scope>NUCLEOTIDE SEQUENCE [LARGE SCALE GENOMIC DNA]</scope>
    <source>
        <strain evidence="2">PS312</strain>
    </source>
</reference>
<dbReference type="SMART" id="SM00399">
    <property type="entry name" value="ZnF_C4"/>
    <property type="match status" value="1"/>
</dbReference>
<dbReference type="Pfam" id="PF00104">
    <property type="entry name" value="Hormone_recep"/>
    <property type="match status" value="1"/>
</dbReference>
<dbReference type="GO" id="GO:0005634">
    <property type="term" value="C:nucleus"/>
    <property type="evidence" value="ECO:0000318"/>
    <property type="project" value="GO_Central"/>
</dbReference>